<proteinExistence type="predicted"/>
<sequence>MQWRTDRRGYFFFSSSEFFMVERTRLSAPAPHRAMGLGGCYRYSEPESGASTLLSLPKSRLPKPVALSHPAAAEYPLPL</sequence>
<keyword evidence="2" id="KW-1185">Reference proteome</keyword>
<dbReference type="EMBL" id="FXAH01000002">
    <property type="protein sequence ID" value="SMF08904.1"/>
    <property type="molecule type" value="Genomic_DNA"/>
</dbReference>
<name>A0A1X7D4P8_TRICW</name>
<protein>
    <submittedName>
        <fullName evidence="1">Uncharacterized protein</fullName>
    </submittedName>
</protein>
<evidence type="ECO:0000313" key="1">
    <source>
        <dbReference type="EMBL" id="SMF08904.1"/>
    </source>
</evidence>
<reference evidence="2" key="1">
    <citation type="submission" date="2017-04" db="EMBL/GenBank/DDBJ databases">
        <authorList>
            <person name="Varghese N."/>
            <person name="Submissions S."/>
        </authorList>
    </citation>
    <scope>NUCLEOTIDE SEQUENCE [LARGE SCALE GENOMIC DNA]</scope>
    <source>
        <strain evidence="2">Ballard 720</strain>
    </source>
</reference>
<dbReference type="Proteomes" id="UP000192911">
    <property type="component" value="Unassembled WGS sequence"/>
</dbReference>
<evidence type="ECO:0000313" key="2">
    <source>
        <dbReference type="Proteomes" id="UP000192911"/>
    </source>
</evidence>
<dbReference type="STRING" id="28094.SAMN06295900_102393"/>
<organism evidence="1 2">
    <name type="scientific">Trinickia caryophylli</name>
    <name type="common">Paraburkholderia caryophylli</name>
    <dbReference type="NCBI Taxonomy" id="28094"/>
    <lineage>
        <taxon>Bacteria</taxon>
        <taxon>Pseudomonadati</taxon>
        <taxon>Pseudomonadota</taxon>
        <taxon>Betaproteobacteria</taxon>
        <taxon>Burkholderiales</taxon>
        <taxon>Burkholderiaceae</taxon>
        <taxon>Trinickia</taxon>
    </lineage>
</organism>
<dbReference type="AlphaFoldDB" id="A0A1X7D4P8"/>
<gene>
    <name evidence="1" type="ORF">SAMN06295900_102393</name>
</gene>
<accession>A0A1X7D4P8</accession>